<dbReference type="OrthoDB" id="9813719at2"/>
<dbReference type="PANTHER" id="PTHR13504:SF38">
    <property type="entry name" value="FIDO DOMAIN-CONTAINING PROTEIN"/>
    <property type="match status" value="1"/>
</dbReference>
<keyword evidence="2" id="KW-0067">ATP-binding</keyword>
<comment type="caution">
    <text evidence="5">The sequence shown here is derived from an EMBL/GenBank/DDBJ whole genome shotgun (WGS) entry which is preliminary data.</text>
</comment>
<reference evidence="5 6" key="1">
    <citation type="journal article" date="2010" name="J. Bacteriol.">
        <title>Genome sequence of Lentisphaera araneosa HTCC2155T, the type species of the order Lentisphaerales in the phylum Lentisphaerae.</title>
        <authorList>
            <person name="Thrash J.C."/>
            <person name="Cho J.C."/>
            <person name="Vergin K.L."/>
            <person name="Morris R.M."/>
            <person name="Giovannoni S.J."/>
        </authorList>
    </citation>
    <scope>NUCLEOTIDE SEQUENCE [LARGE SCALE GENOMIC DNA]</scope>
    <source>
        <strain evidence="5 6">HTCC2155</strain>
    </source>
</reference>
<dbReference type="Proteomes" id="UP000004947">
    <property type="component" value="Unassembled WGS sequence"/>
</dbReference>
<evidence type="ECO:0000259" key="4">
    <source>
        <dbReference type="PROSITE" id="PS51459"/>
    </source>
</evidence>
<evidence type="ECO:0000256" key="2">
    <source>
        <dbReference type="PIRSR" id="PIRSR640198-2"/>
    </source>
</evidence>
<feature type="site" description="Important for autoinhibition of adenylyltransferase activity" evidence="3">
    <location>
        <position position="42"/>
    </location>
</feature>
<dbReference type="eggNOG" id="COG3177">
    <property type="taxonomic scope" value="Bacteria"/>
</dbReference>
<feature type="binding site" evidence="2">
    <location>
        <begin position="172"/>
        <end position="179"/>
    </location>
    <ligand>
        <name>ATP</name>
        <dbReference type="ChEBI" id="CHEBI:30616"/>
    </ligand>
</feature>
<evidence type="ECO:0000313" key="5">
    <source>
        <dbReference type="EMBL" id="EDM29146.1"/>
    </source>
</evidence>
<dbReference type="EMBL" id="ABCK01000002">
    <property type="protein sequence ID" value="EDM29146.1"/>
    <property type="molecule type" value="Genomic_DNA"/>
</dbReference>
<dbReference type="PANTHER" id="PTHR13504">
    <property type="entry name" value="FIDO DOMAIN-CONTAINING PROTEIN DDB_G0283145"/>
    <property type="match status" value="1"/>
</dbReference>
<sequence>MFNEVDQLKSRLDALRPIPAGTLKSLHDQLVLEWTYNSNAIEGNTLTIKETKVVLEGITIGGKLMREHFEAINHKEAIMYVEDLLSSKTPFSDSCIKSIHQLVLKNIDNENAGKYRSENVIISGAEHRPPEHFDVPSQMTDLLESYNQSNHHPLEKAARLHTDFVKVHPFIDGNGRTARLLMNFELIKSSYLPVIIKAENRLQYYEALDKAHTKGDYTDFIQMTIAAEIEAIEKVLSLIA</sequence>
<dbReference type="AlphaFoldDB" id="A6DG29"/>
<evidence type="ECO:0000256" key="3">
    <source>
        <dbReference type="PIRSR" id="PIRSR640198-3"/>
    </source>
</evidence>
<gene>
    <name evidence="5" type="ORF">LNTAR_22189</name>
</gene>
<feature type="domain" description="Fido" evidence="4">
    <location>
        <begin position="91"/>
        <end position="223"/>
    </location>
</feature>
<accession>A6DG29</accession>
<protein>
    <submittedName>
        <fullName evidence="5">Filamentation induced by cAMP protein Fic</fullName>
    </submittedName>
</protein>
<dbReference type="Gene3D" id="1.10.3290.10">
    <property type="entry name" value="Fido-like domain"/>
    <property type="match status" value="1"/>
</dbReference>
<feature type="active site" evidence="1">
    <location>
        <position position="168"/>
    </location>
</feature>
<dbReference type="PROSITE" id="PS51459">
    <property type="entry name" value="FIDO"/>
    <property type="match status" value="1"/>
</dbReference>
<keyword evidence="6" id="KW-1185">Reference proteome</keyword>
<name>A6DG29_9BACT</name>
<dbReference type="InterPro" id="IPR003812">
    <property type="entry name" value="Fido"/>
</dbReference>
<evidence type="ECO:0000313" key="6">
    <source>
        <dbReference type="Proteomes" id="UP000004947"/>
    </source>
</evidence>
<dbReference type="Pfam" id="PF02661">
    <property type="entry name" value="Fic"/>
    <property type="match status" value="1"/>
</dbReference>
<dbReference type="InterPro" id="IPR040198">
    <property type="entry name" value="Fido_containing"/>
</dbReference>
<organism evidence="5 6">
    <name type="scientific">Lentisphaera araneosa HTCC2155</name>
    <dbReference type="NCBI Taxonomy" id="313628"/>
    <lineage>
        <taxon>Bacteria</taxon>
        <taxon>Pseudomonadati</taxon>
        <taxon>Lentisphaerota</taxon>
        <taxon>Lentisphaeria</taxon>
        <taxon>Lentisphaerales</taxon>
        <taxon>Lentisphaeraceae</taxon>
        <taxon>Lentisphaera</taxon>
    </lineage>
</organism>
<feature type="binding site" evidence="2">
    <location>
        <begin position="204"/>
        <end position="205"/>
    </location>
    <ligand>
        <name>ATP</name>
        <dbReference type="ChEBI" id="CHEBI:30616"/>
    </ligand>
</feature>
<dbReference type="RefSeq" id="WP_007276876.1">
    <property type="nucleotide sequence ID" value="NZ_ABCK01000002.1"/>
</dbReference>
<dbReference type="GO" id="GO:0005524">
    <property type="term" value="F:ATP binding"/>
    <property type="evidence" value="ECO:0007669"/>
    <property type="project" value="UniProtKB-KW"/>
</dbReference>
<keyword evidence="2" id="KW-0547">Nucleotide-binding</keyword>
<proteinExistence type="predicted"/>
<dbReference type="InterPro" id="IPR036597">
    <property type="entry name" value="Fido-like_dom_sf"/>
</dbReference>
<dbReference type="SUPFAM" id="SSF140931">
    <property type="entry name" value="Fic-like"/>
    <property type="match status" value="1"/>
</dbReference>
<evidence type="ECO:0000256" key="1">
    <source>
        <dbReference type="PIRSR" id="PIRSR640198-1"/>
    </source>
</evidence>